<evidence type="ECO:0000256" key="1">
    <source>
        <dbReference type="SAM" id="MobiDB-lite"/>
    </source>
</evidence>
<dbReference type="Proteomes" id="UP000664161">
    <property type="component" value="Unassembled WGS sequence"/>
</dbReference>
<dbReference type="InterPro" id="IPR051599">
    <property type="entry name" value="Cell_Envelope_Assoc"/>
</dbReference>
<gene>
    <name evidence="3" type="ORF">J3491_03740</name>
</gene>
<evidence type="ECO:0000313" key="3">
    <source>
        <dbReference type="EMBL" id="MBO1516446.1"/>
    </source>
</evidence>
<name>A0AAW4INV4_9GAMM</name>
<accession>A0AAW4INV4</accession>
<keyword evidence="4" id="KW-1185">Reference proteome</keyword>
<dbReference type="PANTHER" id="PTHR30336">
    <property type="entry name" value="INNER MEMBRANE PROTEIN, PROBABLE PERMEASE"/>
    <property type="match status" value="1"/>
</dbReference>
<dbReference type="GO" id="GO:0005886">
    <property type="term" value="C:plasma membrane"/>
    <property type="evidence" value="ECO:0007669"/>
    <property type="project" value="TreeGrafter"/>
</dbReference>
<evidence type="ECO:0000259" key="2">
    <source>
        <dbReference type="Pfam" id="PF02698"/>
    </source>
</evidence>
<dbReference type="RefSeq" id="WP_207969263.1">
    <property type="nucleotide sequence ID" value="NZ_JAGBKN010000005.1"/>
</dbReference>
<protein>
    <submittedName>
        <fullName evidence="3">YdcF family protein</fullName>
    </submittedName>
</protein>
<dbReference type="AlphaFoldDB" id="A0AAW4INV4"/>
<dbReference type="Pfam" id="PF02698">
    <property type="entry name" value="DUF218"/>
    <property type="match status" value="1"/>
</dbReference>
<dbReference type="EMBL" id="JAGBKN010000005">
    <property type="protein sequence ID" value="MBO1516446.1"/>
    <property type="molecule type" value="Genomic_DNA"/>
</dbReference>
<organism evidence="3 4">
    <name type="scientific">Psychrobacter halodurans</name>
    <dbReference type="NCBI Taxonomy" id="2818439"/>
    <lineage>
        <taxon>Bacteria</taxon>
        <taxon>Pseudomonadati</taxon>
        <taxon>Pseudomonadota</taxon>
        <taxon>Gammaproteobacteria</taxon>
        <taxon>Moraxellales</taxon>
        <taxon>Moraxellaceae</taxon>
        <taxon>Psychrobacter</taxon>
    </lineage>
</organism>
<dbReference type="Gene3D" id="3.40.50.620">
    <property type="entry name" value="HUPs"/>
    <property type="match status" value="1"/>
</dbReference>
<dbReference type="InterPro" id="IPR003848">
    <property type="entry name" value="DUF218"/>
</dbReference>
<feature type="region of interest" description="Disordered" evidence="1">
    <location>
        <begin position="238"/>
        <end position="270"/>
    </location>
</feature>
<dbReference type="PANTHER" id="PTHR30336:SF20">
    <property type="entry name" value="DUF218 DOMAIN-CONTAINING PROTEIN"/>
    <property type="match status" value="1"/>
</dbReference>
<evidence type="ECO:0000313" key="4">
    <source>
        <dbReference type="Proteomes" id="UP000664161"/>
    </source>
</evidence>
<comment type="caution">
    <text evidence="3">The sequence shown here is derived from an EMBL/GenBank/DDBJ whole genome shotgun (WGS) entry which is preliminary data.</text>
</comment>
<feature type="domain" description="DUF218" evidence="2">
    <location>
        <begin position="79"/>
        <end position="220"/>
    </location>
</feature>
<dbReference type="InterPro" id="IPR014729">
    <property type="entry name" value="Rossmann-like_a/b/a_fold"/>
</dbReference>
<dbReference type="CDD" id="cd06259">
    <property type="entry name" value="YdcF-like"/>
    <property type="match status" value="1"/>
</dbReference>
<proteinExistence type="predicted"/>
<sequence>MRPKPSWSIRLWRHYLRMAERFLKLLRIINITFLLGTTSIILLLISLFTPLFSQAVVYILSLLPLPNVPSAAMSSPPTAYVVLGGGLTNDHNNQIILNSYSLNRARTAATAYHDLPLPIVLSGAEAPWLGQWLIEHGIDGLISENASMNTCENARFTAKRIPLHHVYLITDSYHMARARRQFALNGINSTPLIAPLPVRRDWHKPAQNLTHSRRAVYEVAAYLRDVIRPQMDCRHANDVSEQQLLTPRGNVAKTTPKAEQTIENQTIEEE</sequence>
<reference evidence="3 4" key="1">
    <citation type="submission" date="2021-03" db="EMBL/GenBank/DDBJ databases">
        <authorList>
            <person name="Shang D.-D."/>
            <person name="Du Z.-J."/>
            <person name="Chen G.-J."/>
        </authorList>
    </citation>
    <scope>NUCLEOTIDE SEQUENCE [LARGE SCALE GENOMIC DNA]</scope>
    <source>
        <strain evidence="3 4">F2608</strain>
    </source>
</reference>
<feature type="compositionally biased region" description="Low complexity" evidence="1">
    <location>
        <begin position="259"/>
        <end position="270"/>
    </location>
</feature>